<dbReference type="InterPro" id="IPR028161">
    <property type="entry name" value="Met8-like"/>
</dbReference>
<dbReference type="Proteomes" id="UP000003277">
    <property type="component" value="Unassembled WGS sequence"/>
</dbReference>
<dbReference type="eggNOG" id="COG1648">
    <property type="taxonomic scope" value="Bacteria"/>
</dbReference>
<dbReference type="OrthoDB" id="9773765at2"/>
<dbReference type="SUPFAM" id="SSF51735">
    <property type="entry name" value="NAD(P)-binding Rossmann-fold domains"/>
    <property type="match status" value="1"/>
</dbReference>
<dbReference type="HOGENOM" id="CLU_011276_8_1_9"/>
<sequence>MYPVNLKMKGLPCLVIGGGHVAVRKVKKLLLEDAEVTVLAPEISPELMQYFREKRISWQQASYRKGDAKGYRFVVTACGIRQVAEWVHEESLLQSFLYNAADFPPLGNCSLPAAFETGGIHFAISTDGRSPAMAKYVKNWLKGRIPPAFGVWLDKAALLREELRNEIADSRDRERFWHMVFDDEIMNLVITGKLDEAEERVRNAVGCFRSES</sequence>
<evidence type="ECO:0000256" key="2">
    <source>
        <dbReference type="ARBA" id="ARBA00012400"/>
    </source>
</evidence>
<evidence type="ECO:0000256" key="1">
    <source>
        <dbReference type="ARBA" id="ARBA00005010"/>
    </source>
</evidence>
<evidence type="ECO:0000313" key="9">
    <source>
        <dbReference type="Proteomes" id="UP000003277"/>
    </source>
</evidence>
<dbReference type="PANTHER" id="PTHR35330:SF1">
    <property type="entry name" value="SIROHEME BIOSYNTHESIS PROTEIN MET8"/>
    <property type="match status" value="1"/>
</dbReference>
<evidence type="ECO:0000256" key="4">
    <source>
        <dbReference type="ARBA" id="ARBA00023027"/>
    </source>
</evidence>
<organism evidence="8 9">
    <name type="scientific">Dialister succinatiphilus YIT 11850</name>
    <dbReference type="NCBI Taxonomy" id="742743"/>
    <lineage>
        <taxon>Bacteria</taxon>
        <taxon>Bacillati</taxon>
        <taxon>Bacillota</taxon>
        <taxon>Negativicutes</taxon>
        <taxon>Veillonellales</taxon>
        <taxon>Veillonellaceae</taxon>
        <taxon>Dialister</taxon>
    </lineage>
</organism>
<name>H1CYJ8_9FIRM</name>
<keyword evidence="5" id="KW-0627">Porphyrin biosynthesis</keyword>
<comment type="catalytic activity">
    <reaction evidence="6">
        <text>precorrin-2 + NAD(+) = sirohydrochlorin + NADH + 2 H(+)</text>
        <dbReference type="Rhea" id="RHEA:15613"/>
        <dbReference type="ChEBI" id="CHEBI:15378"/>
        <dbReference type="ChEBI" id="CHEBI:57540"/>
        <dbReference type="ChEBI" id="CHEBI:57945"/>
        <dbReference type="ChEBI" id="CHEBI:58351"/>
        <dbReference type="ChEBI" id="CHEBI:58827"/>
        <dbReference type="EC" id="1.3.1.76"/>
    </reaction>
</comment>
<dbReference type="Pfam" id="PF10414">
    <property type="entry name" value="CysG_dimeriser"/>
    <property type="match status" value="1"/>
</dbReference>
<dbReference type="InterPro" id="IPR037115">
    <property type="entry name" value="Sirohaem_synt_dimer_dom_sf"/>
</dbReference>
<keyword evidence="4" id="KW-0520">NAD</keyword>
<keyword evidence="3" id="KW-0560">Oxidoreductase</keyword>
<dbReference type="PATRIC" id="fig|742743.3.peg.448"/>
<dbReference type="Pfam" id="PF13241">
    <property type="entry name" value="NAD_binding_7"/>
    <property type="match status" value="1"/>
</dbReference>
<evidence type="ECO:0000256" key="3">
    <source>
        <dbReference type="ARBA" id="ARBA00023002"/>
    </source>
</evidence>
<dbReference type="InterPro" id="IPR006367">
    <property type="entry name" value="Sirohaem_synthase_N"/>
</dbReference>
<dbReference type="Gene3D" id="3.40.50.720">
    <property type="entry name" value="NAD(P)-binding Rossmann-like Domain"/>
    <property type="match status" value="1"/>
</dbReference>
<dbReference type="InterPro" id="IPR019478">
    <property type="entry name" value="Sirohaem_synthase_dimer_dom"/>
</dbReference>
<dbReference type="EC" id="1.3.1.76" evidence="2"/>
<evidence type="ECO:0000256" key="5">
    <source>
        <dbReference type="ARBA" id="ARBA00023244"/>
    </source>
</evidence>
<evidence type="ECO:0000259" key="7">
    <source>
        <dbReference type="Pfam" id="PF10414"/>
    </source>
</evidence>
<dbReference type="Gene3D" id="3.30.160.110">
    <property type="entry name" value="Siroheme synthase, domain 2"/>
    <property type="match status" value="1"/>
</dbReference>
<comment type="caution">
    <text evidence="8">The sequence shown here is derived from an EMBL/GenBank/DDBJ whole genome shotgun (WGS) entry which is preliminary data.</text>
</comment>
<feature type="domain" description="Sirohaem synthase dimerisation" evidence="7">
    <location>
        <begin position="150"/>
        <end position="204"/>
    </location>
</feature>
<accession>H1CYJ8</accession>
<protein>
    <recommendedName>
        <fullName evidence="2">precorrin-2 dehydrogenase</fullName>
        <ecNumber evidence="2">1.3.1.76</ecNumber>
    </recommendedName>
</protein>
<evidence type="ECO:0000256" key="6">
    <source>
        <dbReference type="ARBA" id="ARBA00047561"/>
    </source>
</evidence>
<comment type="pathway">
    <text evidence="1">Porphyrin-containing compound metabolism; siroheme biosynthesis; sirohydrochlorin from precorrin-2: step 1/1.</text>
</comment>
<dbReference type="GO" id="GO:0004325">
    <property type="term" value="F:ferrochelatase activity"/>
    <property type="evidence" value="ECO:0007669"/>
    <property type="project" value="InterPro"/>
</dbReference>
<dbReference type="NCBIfam" id="TIGR01470">
    <property type="entry name" value="cysG_Nterm"/>
    <property type="match status" value="1"/>
</dbReference>
<dbReference type="GO" id="GO:0019354">
    <property type="term" value="P:siroheme biosynthetic process"/>
    <property type="evidence" value="ECO:0007669"/>
    <property type="project" value="UniProtKB-UniPathway"/>
</dbReference>
<dbReference type="EMBL" id="ADLT01000015">
    <property type="protein sequence ID" value="EHO63419.1"/>
    <property type="molecule type" value="Genomic_DNA"/>
</dbReference>
<dbReference type="UniPathway" id="UPA00262">
    <property type="reaction ID" value="UER00222"/>
</dbReference>
<dbReference type="GO" id="GO:0043115">
    <property type="term" value="F:precorrin-2 dehydrogenase activity"/>
    <property type="evidence" value="ECO:0007669"/>
    <property type="project" value="UniProtKB-EC"/>
</dbReference>
<dbReference type="Gene3D" id="1.10.8.210">
    <property type="entry name" value="Sirohaem synthase, dimerisation domain"/>
    <property type="match status" value="1"/>
</dbReference>
<gene>
    <name evidence="8" type="ORF">HMPREF9453_00436</name>
</gene>
<dbReference type="SUPFAM" id="SSF75615">
    <property type="entry name" value="Siroheme synthase middle domains-like"/>
    <property type="match status" value="1"/>
</dbReference>
<dbReference type="STRING" id="742743.HMPREF9453_00436"/>
<evidence type="ECO:0000313" key="8">
    <source>
        <dbReference type="EMBL" id="EHO63419.1"/>
    </source>
</evidence>
<dbReference type="PANTHER" id="PTHR35330">
    <property type="entry name" value="SIROHEME BIOSYNTHESIS PROTEIN MET8"/>
    <property type="match status" value="1"/>
</dbReference>
<keyword evidence="9" id="KW-1185">Reference proteome</keyword>
<proteinExistence type="predicted"/>
<reference evidence="8 9" key="1">
    <citation type="submission" date="2011-11" db="EMBL/GenBank/DDBJ databases">
        <title>The Genome Sequence of Dialister succinatiphilus YIT 11850.</title>
        <authorList>
            <consortium name="The Broad Institute Genome Sequencing Platform"/>
            <person name="Earl A."/>
            <person name="Ward D."/>
            <person name="Feldgarden M."/>
            <person name="Gevers D."/>
            <person name="Morotomi M."/>
            <person name="Young S.K."/>
            <person name="Zeng Q."/>
            <person name="Gargeya S."/>
            <person name="Fitzgerald M."/>
            <person name="Haas B."/>
            <person name="Abouelleil A."/>
            <person name="Alvarado L."/>
            <person name="Arachchi H.M."/>
            <person name="Berlin A."/>
            <person name="Brown A."/>
            <person name="Chapman S.B."/>
            <person name="Dunbar C."/>
            <person name="Gearin G."/>
            <person name="Goldberg J."/>
            <person name="Griggs A."/>
            <person name="Gujja S."/>
            <person name="Heiman D."/>
            <person name="Howarth C."/>
            <person name="Lui A."/>
            <person name="MacDonald P.J.P."/>
            <person name="Montmayeur A."/>
            <person name="Murphy C."/>
            <person name="Neiman D."/>
            <person name="Pearson M."/>
            <person name="Priest M."/>
            <person name="Roberts A."/>
            <person name="Saif S."/>
            <person name="Shea T."/>
            <person name="Sisk P."/>
            <person name="Stolte C."/>
            <person name="Sykes S."/>
            <person name="Wortman J."/>
            <person name="Nusbaum C."/>
            <person name="Birren B."/>
        </authorList>
    </citation>
    <scope>NUCLEOTIDE SEQUENCE [LARGE SCALE GENOMIC DNA]</scope>
    <source>
        <strain evidence="8 9">YIT 11850</strain>
    </source>
</reference>
<dbReference type="AlphaFoldDB" id="H1CYJ8"/>
<dbReference type="InterPro" id="IPR036291">
    <property type="entry name" value="NAD(P)-bd_dom_sf"/>
</dbReference>